<keyword evidence="1" id="KW-0472">Membrane</keyword>
<evidence type="ECO:0000313" key="2">
    <source>
        <dbReference type="EMBL" id="CEF59939.1"/>
    </source>
</evidence>
<proteinExistence type="predicted"/>
<reference evidence="2" key="2">
    <citation type="submission" date="2014-09" db="EMBL/GenBank/DDBJ databases">
        <authorList>
            <person name="Aslett A.Martin."/>
        </authorList>
    </citation>
    <scope>NUCLEOTIDE SEQUENCE</scope>
    <source>
        <strain evidence="2">ED321 Heterogonic</strain>
    </source>
</reference>
<dbReference type="WBParaSite" id="SRAE_X000168200.1">
    <property type="protein sequence ID" value="SRAE_X000168200.1"/>
    <property type="gene ID" value="WBGene00267256"/>
</dbReference>
<dbReference type="AlphaFoldDB" id="A0A090KRD1"/>
<evidence type="ECO:0000256" key="1">
    <source>
        <dbReference type="SAM" id="Phobius"/>
    </source>
</evidence>
<keyword evidence="3" id="KW-1185">Reference proteome</keyword>
<dbReference type="GeneID" id="36384750"/>
<accession>A0A090KRD1</accession>
<evidence type="ECO:0000313" key="3">
    <source>
        <dbReference type="Proteomes" id="UP000035682"/>
    </source>
</evidence>
<protein>
    <submittedName>
        <fullName evidence="2 4">Uncharacterized protein</fullName>
    </submittedName>
</protein>
<sequence length="82" mass="10026">MKYLSFIFKFFLLFNLLSLLKAFLIIDETKNIYYNNRIKRKFVDNSSEEDGKNLIASLLTSKKRGNEFLYLPWDWFESFFYQ</sequence>
<reference evidence="4" key="3">
    <citation type="submission" date="2020-12" db="UniProtKB">
        <authorList>
            <consortium name="WormBaseParasite"/>
        </authorList>
    </citation>
    <scope>IDENTIFICATION</scope>
</reference>
<organism evidence="2">
    <name type="scientific">Strongyloides ratti</name>
    <name type="common">Parasitic roundworm</name>
    <dbReference type="NCBI Taxonomy" id="34506"/>
    <lineage>
        <taxon>Eukaryota</taxon>
        <taxon>Metazoa</taxon>
        <taxon>Ecdysozoa</taxon>
        <taxon>Nematoda</taxon>
        <taxon>Chromadorea</taxon>
        <taxon>Rhabditida</taxon>
        <taxon>Tylenchina</taxon>
        <taxon>Panagrolaimomorpha</taxon>
        <taxon>Strongyloidoidea</taxon>
        <taxon>Strongyloididae</taxon>
        <taxon>Strongyloides</taxon>
    </lineage>
</organism>
<evidence type="ECO:0000313" key="4">
    <source>
        <dbReference type="WBParaSite" id="SRAE_X000168200.1"/>
    </source>
</evidence>
<dbReference type="Proteomes" id="UP000035682">
    <property type="component" value="Unplaced"/>
</dbReference>
<feature type="transmembrane region" description="Helical" evidence="1">
    <location>
        <begin position="6"/>
        <end position="26"/>
    </location>
</feature>
<keyword evidence="1" id="KW-1133">Transmembrane helix</keyword>
<gene>
    <name evidence="2 4 5" type="ORF">SRAE_X000168200</name>
</gene>
<keyword evidence="1" id="KW-0812">Transmembrane</keyword>
<reference evidence="3" key="1">
    <citation type="submission" date="2014-09" db="EMBL/GenBank/DDBJ databases">
        <authorList>
            <person name="Martin A.A."/>
        </authorList>
    </citation>
    <scope>NUCLEOTIDE SEQUENCE</scope>
    <source>
        <strain evidence="3">ED321</strain>
    </source>
</reference>
<dbReference type="EMBL" id="LN609396">
    <property type="protein sequence ID" value="CEF59939.1"/>
    <property type="molecule type" value="Genomic_DNA"/>
</dbReference>
<evidence type="ECO:0000313" key="5">
    <source>
        <dbReference type="WormBase" id="SRAE_X000168200"/>
    </source>
</evidence>
<name>A0A090KRD1_STRRB</name>
<dbReference type="CTD" id="36384750"/>
<dbReference type="WormBase" id="SRAE_X000168200">
    <property type="protein sequence ID" value="SRP10965"/>
    <property type="gene ID" value="WBGene00267256"/>
</dbReference>
<dbReference type="RefSeq" id="XP_024499150.1">
    <property type="nucleotide sequence ID" value="XM_024651718.1"/>
</dbReference>